<gene>
    <name evidence="2" type="ORF">ACFFGG_10845</name>
</gene>
<keyword evidence="3" id="KW-1185">Reference proteome</keyword>
<dbReference type="Proteomes" id="UP001589834">
    <property type="component" value="Unassembled WGS sequence"/>
</dbReference>
<evidence type="ECO:0000256" key="1">
    <source>
        <dbReference type="SAM" id="MobiDB-lite"/>
    </source>
</evidence>
<accession>A0ABV6PT98</accession>
<feature type="region of interest" description="Disordered" evidence="1">
    <location>
        <begin position="1"/>
        <end position="31"/>
    </location>
</feature>
<evidence type="ECO:0000313" key="3">
    <source>
        <dbReference type="Proteomes" id="UP001589834"/>
    </source>
</evidence>
<sequence>MTQPKKESAQASEAKGADQNEHVDFKPNPAVQDTGWLSIGRGYSVRFSGAPGVAMVSATWRPRVPRSLPRLVKTRRYKAALSAFTALLTSEVEHDARQH</sequence>
<evidence type="ECO:0000313" key="2">
    <source>
        <dbReference type="EMBL" id="MFC0593055.1"/>
    </source>
</evidence>
<dbReference type="EMBL" id="JBHLTN010000018">
    <property type="protein sequence ID" value="MFC0593055.1"/>
    <property type="molecule type" value="Genomic_DNA"/>
</dbReference>
<organism evidence="2 3">
    <name type="scientific">Ottowia pentelensis</name>
    <dbReference type="NCBI Taxonomy" id="511108"/>
    <lineage>
        <taxon>Bacteria</taxon>
        <taxon>Pseudomonadati</taxon>
        <taxon>Pseudomonadota</taxon>
        <taxon>Betaproteobacteria</taxon>
        <taxon>Burkholderiales</taxon>
        <taxon>Comamonadaceae</taxon>
        <taxon>Ottowia</taxon>
    </lineage>
</organism>
<dbReference type="RefSeq" id="WP_377482942.1">
    <property type="nucleotide sequence ID" value="NZ_JBHLTN010000018.1"/>
</dbReference>
<comment type="caution">
    <text evidence="2">The sequence shown here is derived from an EMBL/GenBank/DDBJ whole genome shotgun (WGS) entry which is preliminary data.</text>
</comment>
<proteinExistence type="predicted"/>
<feature type="compositionally biased region" description="Basic and acidic residues" evidence="1">
    <location>
        <begin position="15"/>
        <end position="25"/>
    </location>
</feature>
<reference evidence="2 3" key="1">
    <citation type="submission" date="2024-09" db="EMBL/GenBank/DDBJ databases">
        <authorList>
            <person name="Sun Q."/>
            <person name="Mori K."/>
        </authorList>
    </citation>
    <scope>NUCLEOTIDE SEQUENCE [LARGE SCALE GENOMIC DNA]</scope>
    <source>
        <strain evidence="2 3">NCAIM B.02336</strain>
    </source>
</reference>
<protein>
    <submittedName>
        <fullName evidence="2">Uncharacterized protein</fullName>
    </submittedName>
</protein>
<name>A0ABV6PT98_9BURK</name>